<protein>
    <submittedName>
        <fullName evidence="1">Uncharacterized protein</fullName>
    </submittedName>
</protein>
<dbReference type="AlphaFoldDB" id="Q22BH4"/>
<gene>
    <name evidence="1" type="ORF">TTHERM_01100380</name>
</gene>
<reference evidence="2" key="1">
    <citation type="journal article" date="2006" name="PLoS Biol.">
        <title>Macronuclear genome sequence of the ciliate Tetrahymena thermophila, a model eukaryote.</title>
        <authorList>
            <person name="Eisen J.A."/>
            <person name="Coyne R.S."/>
            <person name="Wu M."/>
            <person name="Wu D."/>
            <person name="Thiagarajan M."/>
            <person name="Wortman J.R."/>
            <person name="Badger J.H."/>
            <person name="Ren Q."/>
            <person name="Amedeo P."/>
            <person name="Jones K.M."/>
            <person name="Tallon L.J."/>
            <person name="Delcher A.L."/>
            <person name="Salzberg S.L."/>
            <person name="Silva J.C."/>
            <person name="Haas B.J."/>
            <person name="Majoros W.H."/>
            <person name="Farzad M."/>
            <person name="Carlton J.M."/>
            <person name="Smith R.K. Jr."/>
            <person name="Garg J."/>
            <person name="Pearlman R.E."/>
            <person name="Karrer K.M."/>
            <person name="Sun L."/>
            <person name="Manning G."/>
            <person name="Elde N.C."/>
            <person name="Turkewitz A.P."/>
            <person name="Asai D.J."/>
            <person name="Wilkes D.E."/>
            <person name="Wang Y."/>
            <person name="Cai H."/>
            <person name="Collins K."/>
            <person name="Stewart B.A."/>
            <person name="Lee S.R."/>
            <person name="Wilamowska K."/>
            <person name="Weinberg Z."/>
            <person name="Ruzzo W.L."/>
            <person name="Wloga D."/>
            <person name="Gaertig J."/>
            <person name="Frankel J."/>
            <person name="Tsao C.-C."/>
            <person name="Gorovsky M.A."/>
            <person name="Keeling P.J."/>
            <person name="Waller R.F."/>
            <person name="Patron N.J."/>
            <person name="Cherry J.M."/>
            <person name="Stover N.A."/>
            <person name="Krieger C.J."/>
            <person name="del Toro C."/>
            <person name="Ryder H.F."/>
            <person name="Williamson S.C."/>
            <person name="Barbeau R.A."/>
            <person name="Hamilton E.P."/>
            <person name="Orias E."/>
        </authorList>
    </citation>
    <scope>NUCLEOTIDE SEQUENCE [LARGE SCALE GENOMIC DNA]</scope>
    <source>
        <strain evidence="2">SB210</strain>
    </source>
</reference>
<dbReference type="EMBL" id="GG662486">
    <property type="protein sequence ID" value="EAR82630.2"/>
    <property type="molecule type" value="Genomic_DNA"/>
</dbReference>
<evidence type="ECO:0000313" key="1">
    <source>
        <dbReference type="EMBL" id="EAR82630.2"/>
    </source>
</evidence>
<dbReference type="RefSeq" id="XP_001030293.2">
    <property type="nucleotide sequence ID" value="XM_001030293.2"/>
</dbReference>
<dbReference type="HOGENOM" id="CLU_529474_0_0_1"/>
<dbReference type="KEGG" id="tet:TTHERM_01100380"/>
<evidence type="ECO:0000313" key="2">
    <source>
        <dbReference type="Proteomes" id="UP000009168"/>
    </source>
</evidence>
<accession>Q22BH4</accession>
<name>Q22BH4_TETTS</name>
<organism evidence="1 2">
    <name type="scientific">Tetrahymena thermophila (strain SB210)</name>
    <dbReference type="NCBI Taxonomy" id="312017"/>
    <lineage>
        <taxon>Eukaryota</taxon>
        <taxon>Sar</taxon>
        <taxon>Alveolata</taxon>
        <taxon>Ciliophora</taxon>
        <taxon>Intramacronucleata</taxon>
        <taxon>Oligohymenophorea</taxon>
        <taxon>Hymenostomatida</taxon>
        <taxon>Tetrahymenina</taxon>
        <taxon>Tetrahymenidae</taxon>
        <taxon>Tetrahymena</taxon>
    </lineage>
</organism>
<dbReference type="Proteomes" id="UP000009168">
    <property type="component" value="Unassembled WGS sequence"/>
</dbReference>
<proteinExistence type="predicted"/>
<keyword evidence="2" id="KW-1185">Reference proteome</keyword>
<dbReference type="InParanoid" id="Q22BH4"/>
<sequence>MSAQNSHHSSPKNDYENIGQQNDHVINYRNDSHQQELAELNGHTDNTPGHNNIHEQQRQLNIPLGQHNHLTEPVEQLINQQIPSEDLQPNNLYVGNPLLDSQYQNPPPNPLANAPGNAGLYNSQAHQITFAGVPSAAPLVLQSRTIISPAKLSSSQAFLQRGALLSPGALAKSKKLETQVKYEPYEKTVIQYEEVEKTIIEYQPVEKKIKVKIPVEKKVTDYRKCEYLVPANQEEDEEQTQSQGHNIQAGYPVYSRLLSSSKRTYTSPVVPLQSRLLTSTINFKPVNTLGQSTVLLQSQVVRSPVVLQQQQQQVRLNSTVSNVVSPKAAAVTASKGVTPKNVSGAVSPKGAQQFFAAQSKSQQIKQVSVPLQQSVSYSTSLVRTQPILARYAPVSVISHQSTLSGSTYQKPSWGYFNDRIINNSKIIRQPTHPYFRVN</sequence>
<dbReference type="GeneID" id="7830110"/>